<keyword evidence="2" id="KW-0812">Transmembrane</keyword>
<name>A0A444X0U2_ARAHY</name>
<dbReference type="PANTHER" id="PTHR31499">
    <property type="entry name" value="MYB FAMILY TRANSCRIPTION FACTOR PHL11"/>
    <property type="match status" value="1"/>
</dbReference>
<feature type="transmembrane region" description="Helical" evidence="2">
    <location>
        <begin position="196"/>
        <end position="216"/>
    </location>
</feature>
<gene>
    <name evidence="4" type="ORF">Ahy_B10g101977</name>
</gene>
<feature type="region of interest" description="Disordered" evidence="1">
    <location>
        <begin position="329"/>
        <end position="350"/>
    </location>
</feature>
<comment type="caution">
    <text evidence="4">The sequence shown here is derived from an EMBL/GenBank/DDBJ whole genome shotgun (WGS) entry which is preliminary data.</text>
</comment>
<keyword evidence="5" id="KW-1185">Reference proteome</keyword>
<proteinExistence type="predicted"/>
<organism evidence="4 5">
    <name type="scientific">Arachis hypogaea</name>
    <name type="common">Peanut</name>
    <dbReference type="NCBI Taxonomy" id="3818"/>
    <lineage>
        <taxon>Eukaryota</taxon>
        <taxon>Viridiplantae</taxon>
        <taxon>Streptophyta</taxon>
        <taxon>Embryophyta</taxon>
        <taxon>Tracheophyta</taxon>
        <taxon>Spermatophyta</taxon>
        <taxon>Magnoliopsida</taxon>
        <taxon>eudicotyledons</taxon>
        <taxon>Gunneridae</taxon>
        <taxon>Pentapetalae</taxon>
        <taxon>rosids</taxon>
        <taxon>fabids</taxon>
        <taxon>Fabales</taxon>
        <taxon>Fabaceae</taxon>
        <taxon>Papilionoideae</taxon>
        <taxon>50 kb inversion clade</taxon>
        <taxon>dalbergioids sensu lato</taxon>
        <taxon>Dalbergieae</taxon>
        <taxon>Pterocarpus clade</taxon>
        <taxon>Arachis</taxon>
    </lineage>
</organism>
<evidence type="ECO:0000259" key="3">
    <source>
        <dbReference type="Pfam" id="PF14379"/>
    </source>
</evidence>
<keyword evidence="2" id="KW-1133">Transmembrane helix</keyword>
<keyword evidence="2" id="KW-0472">Membrane</keyword>
<dbReference type="Proteomes" id="UP000289738">
    <property type="component" value="Chromosome B10"/>
</dbReference>
<evidence type="ECO:0000256" key="1">
    <source>
        <dbReference type="SAM" id="MobiDB-lite"/>
    </source>
</evidence>
<dbReference type="Pfam" id="PF14379">
    <property type="entry name" value="Myb_CC_LHEQLE"/>
    <property type="match status" value="1"/>
</dbReference>
<dbReference type="InterPro" id="IPR046955">
    <property type="entry name" value="PHR1-like"/>
</dbReference>
<dbReference type="STRING" id="3818.A0A444X0U2"/>
<dbReference type="EMBL" id="SDMP01000020">
    <property type="protein sequence ID" value="RYQ83334.1"/>
    <property type="molecule type" value="Genomic_DNA"/>
</dbReference>
<sequence>MVDCGGALVSDLSQTNAWTAFRIKIMNNPKSLTPTLTQFPQFHNTDASILCFSLLRRVLLYSAVFFSSRRVLLCSTMFFCSHLVLRSLALSSAPLLRISCNSIRLQKGHLQINVRKGRWSCSKPLSKWNKKAVQMIIFRTLNLSLCSSHCVGYFSLHFGFVAVGVSIVFVAACLASPLGSSLLVSPSVHRCSHLKLLIFGLLASNFLVAFCSRRLLGSWLGADLLCTAVKYRLGKSQPQLEICSGNNKHEDCREMNNSEGPCSSREETIGTQNEMTESMRIAEALQMQMEVQKKLYEQIERHLQLKIEAQGKYLQSVLHKAQETLAGMINNGSPGSPPILELTETRGGFS</sequence>
<feature type="transmembrane region" description="Helical" evidence="2">
    <location>
        <begin position="160"/>
        <end position="184"/>
    </location>
</feature>
<evidence type="ECO:0000313" key="4">
    <source>
        <dbReference type="EMBL" id="RYQ83334.1"/>
    </source>
</evidence>
<dbReference type="AlphaFoldDB" id="A0A444X0U2"/>
<dbReference type="GO" id="GO:0003700">
    <property type="term" value="F:DNA-binding transcription factor activity"/>
    <property type="evidence" value="ECO:0007669"/>
    <property type="project" value="InterPro"/>
</dbReference>
<dbReference type="InterPro" id="IPR025756">
    <property type="entry name" value="Myb_CC_LHEQLE"/>
</dbReference>
<dbReference type="PANTHER" id="PTHR31499:SF11">
    <property type="entry name" value="MYB FAMILY TRANSCRIPTION FACTOR PHL8"/>
    <property type="match status" value="1"/>
</dbReference>
<evidence type="ECO:0000313" key="5">
    <source>
        <dbReference type="Proteomes" id="UP000289738"/>
    </source>
</evidence>
<evidence type="ECO:0000256" key="2">
    <source>
        <dbReference type="SAM" id="Phobius"/>
    </source>
</evidence>
<feature type="domain" description="MYB-CC type transcription factor LHEQLE-containing" evidence="3">
    <location>
        <begin position="279"/>
        <end position="324"/>
    </location>
</feature>
<accession>A0A444X0U2</accession>
<reference evidence="4 5" key="1">
    <citation type="submission" date="2019-01" db="EMBL/GenBank/DDBJ databases">
        <title>Sequencing of cultivated peanut Arachis hypogaea provides insights into genome evolution and oil improvement.</title>
        <authorList>
            <person name="Chen X."/>
        </authorList>
    </citation>
    <scope>NUCLEOTIDE SEQUENCE [LARGE SCALE GENOMIC DNA]</scope>
    <source>
        <strain evidence="5">cv. Fuhuasheng</strain>
        <tissue evidence="4">Leaves</tissue>
    </source>
</reference>
<protein>
    <recommendedName>
        <fullName evidence="3">MYB-CC type transcription factor LHEQLE-containing domain-containing protein</fullName>
    </recommendedName>
</protein>